<proteinExistence type="predicted"/>
<feature type="domain" description="Apple" evidence="1">
    <location>
        <begin position="15"/>
        <end position="94"/>
    </location>
</feature>
<dbReference type="SUPFAM" id="SSF52540">
    <property type="entry name" value="P-loop containing nucleoside triphosphate hydrolases"/>
    <property type="match status" value="1"/>
</dbReference>
<dbReference type="InterPro" id="IPR032179">
    <property type="entry name" value="Cry22Aa_Ig-like"/>
</dbReference>
<organism evidence="2 3">
    <name type="scientific">Effrenium voratum</name>
    <dbReference type="NCBI Taxonomy" id="2562239"/>
    <lineage>
        <taxon>Eukaryota</taxon>
        <taxon>Sar</taxon>
        <taxon>Alveolata</taxon>
        <taxon>Dinophyceae</taxon>
        <taxon>Suessiales</taxon>
        <taxon>Symbiodiniaceae</taxon>
        <taxon>Effrenium</taxon>
    </lineage>
</organism>
<comment type="caution">
    <text evidence="2">The sequence shown here is derived from an EMBL/GenBank/DDBJ whole genome shotgun (WGS) entry which is preliminary data.</text>
</comment>
<dbReference type="Gene3D" id="3.40.50.300">
    <property type="entry name" value="P-loop containing nucleotide triphosphate hydrolases"/>
    <property type="match status" value="1"/>
</dbReference>
<accession>A0AA36JM87</accession>
<dbReference type="InterPro" id="IPR003609">
    <property type="entry name" value="Pan_app"/>
</dbReference>
<evidence type="ECO:0000313" key="2">
    <source>
        <dbReference type="EMBL" id="CAJ1408224.1"/>
    </source>
</evidence>
<dbReference type="Proteomes" id="UP001178507">
    <property type="component" value="Unassembled WGS sequence"/>
</dbReference>
<sequence length="640" mass="71071">MGAHVSATRSVEVACEEPNPGGTYGGNRVACSLTQATVESVANYQTCETKCLSASSSECVAYQYFENQTCQFMTLCTGRYFMIINGTDRYVAYCRRVDTPPKIFLADGASWFLLGASTDSLDSLPAVTCTDSEDAAAMGSPTNDAATAVQTDTAGNYIVTYVCTDSAGQSTSGTRTVTVKNSCTAPTVTNSATAGYCAEGTTFAHGSTCTAQCRDGFAPHQITHTCTTTSDTDYASAFSPSEAAGASKRLKFLGALRGVVDLWGLCCDVFRFDVFGHRAVCFKHASTWEVRFCCGELQEEWRFGAWLQRAITARPRLRVEWERMSRVPDFGLVSYHKTGTFVATQLLGYNEAPGPLAALLLGDSSRAFEYNLATENETAVVYDSEVECTRTWMRESKWGRVALLYNPLEHEVQQRAQLPRRLLHFVRRPSEVIISSYLYHLKRPPFEYWMYQTNPPDCHHCDFEAWRSVFAPCNFSCSFSERLRKLPLAEALELEIWRGRWTITKMLMNMNRWQASPQVLTMRATEFQANLTAALRRVAEFFLPTRPALGARPVRRGGLRLLWGARNFGLDLGHARSQCGQGLCSWALRLALNHSAGGASGAGWEANLRRRARAVLPTLKLWQEVIAPADAFYDRLMAEL</sequence>
<dbReference type="Pfam" id="PF16403">
    <property type="entry name" value="Bact_surface_Ig-like"/>
    <property type="match status" value="1"/>
</dbReference>
<gene>
    <name evidence="2" type="ORF">EVOR1521_LOCUS29717</name>
</gene>
<dbReference type="AlphaFoldDB" id="A0AA36JM87"/>
<dbReference type="EMBL" id="CAUJNA010003709">
    <property type="protein sequence ID" value="CAJ1408224.1"/>
    <property type="molecule type" value="Genomic_DNA"/>
</dbReference>
<dbReference type="InterPro" id="IPR013783">
    <property type="entry name" value="Ig-like_fold"/>
</dbReference>
<dbReference type="Gene3D" id="2.60.40.10">
    <property type="entry name" value="Immunoglobulins"/>
    <property type="match status" value="1"/>
</dbReference>
<evidence type="ECO:0000259" key="1">
    <source>
        <dbReference type="PROSITE" id="PS50948"/>
    </source>
</evidence>
<protein>
    <recommendedName>
        <fullName evidence="1">Apple domain-containing protein</fullName>
    </recommendedName>
</protein>
<dbReference type="InterPro" id="IPR027417">
    <property type="entry name" value="P-loop_NTPase"/>
</dbReference>
<reference evidence="2" key="1">
    <citation type="submission" date="2023-08" db="EMBL/GenBank/DDBJ databases">
        <authorList>
            <person name="Chen Y."/>
            <person name="Shah S."/>
            <person name="Dougan E. K."/>
            <person name="Thang M."/>
            <person name="Chan C."/>
        </authorList>
    </citation>
    <scope>NUCLEOTIDE SEQUENCE</scope>
</reference>
<keyword evidence="3" id="KW-1185">Reference proteome</keyword>
<dbReference type="PROSITE" id="PS50948">
    <property type="entry name" value="PAN"/>
    <property type="match status" value="1"/>
</dbReference>
<evidence type="ECO:0000313" key="3">
    <source>
        <dbReference type="Proteomes" id="UP001178507"/>
    </source>
</evidence>
<name>A0AA36JM87_9DINO</name>